<keyword evidence="3 10" id="KW-0808">Transferase</keyword>
<dbReference type="OrthoDB" id="9807778at2"/>
<dbReference type="RefSeq" id="WP_015329925.1">
    <property type="nucleotide sequence ID" value="NC_020054.1"/>
</dbReference>
<dbReference type="EC" id="2.4.1.83" evidence="10"/>
<protein>
    <submittedName>
        <fullName evidence="10">Glycosyl transferase family 2</fullName>
        <ecNumber evidence="10">2.4.1.83</ecNumber>
    </submittedName>
</protein>
<dbReference type="GO" id="GO:0005886">
    <property type="term" value="C:plasma membrane"/>
    <property type="evidence" value="ECO:0007669"/>
    <property type="project" value="TreeGrafter"/>
</dbReference>
<dbReference type="InterPro" id="IPR001173">
    <property type="entry name" value="Glyco_trans_2-like"/>
</dbReference>
<keyword evidence="4 8" id="KW-0812">Transmembrane</keyword>
<organism evidence="10 11">
    <name type="scientific">Fibrella aestuarina BUZ 2</name>
    <dbReference type="NCBI Taxonomy" id="1166018"/>
    <lineage>
        <taxon>Bacteria</taxon>
        <taxon>Pseudomonadati</taxon>
        <taxon>Bacteroidota</taxon>
        <taxon>Cytophagia</taxon>
        <taxon>Cytophagales</taxon>
        <taxon>Spirosomataceae</taxon>
        <taxon>Fibrella</taxon>
    </lineage>
</organism>
<dbReference type="Pfam" id="PF00535">
    <property type="entry name" value="Glycos_transf_2"/>
    <property type="match status" value="1"/>
</dbReference>
<evidence type="ECO:0000256" key="5">
    <source>
        <dbReference type="ARBA" id="ARBA00022985"/>
    </source>
</evidence>
<dbReference type="KEGG" id="fae:FAES_0814"/>
<dbReference type="Proteomes" id="UP000011058">
    <property type="component" value="Chromosome"/>
</dbReference>
<accession>I0K3X2</accession>
<name>I0K3X2_9BACT</name>
<keyword evidence="5" id="KW-0448">Lipopolysaccharide biosynthesis</keyword>
<dbReference type="PANTHER" id="PTHR48090:SF3">
    <property type="entry name" value="UNDECAPRENYL-PHOSPHATE 4-DEOXY-4-FORMAMIDO-L-ARABINOSE TRANSFERASE"/>
    <property type="match status" value="1"/>
</dbReference>
<dbReference type="CDD" id="cd04187">
    <property type="entry name" value="DPM1_like_bac"/>
    <property type="match status" value="1"/>
</dbReference>
<keyword evidence="2 10" id="KW-0328">Glycosyltransferase</keyword>
<dbReference type="InterPro" id="IPR050256">
    <property type="entry name" value="Glycosyltransferase_2"/>
</dbReference>
<dbReference type="GO" id="GO:0009103">
    <property type="term" value="P:lipopolysaccharide biosynthetic process"/>
    <property type="evidence" value="ECO:0007669"/>
    <property type="project" value="UniProtKB-KW"/>
</dbReference>
<feature type="transmembrane region" description="Helical" evidence="8">
    <location>
        <begin position="239"/>
        <end position="260"/>
    </location>
</feature>
<evidence type="ECO:0000256" key="6">
    <source>
        <dbReference type="ARBA" id="ARBA00022989"/>
    </source>
</evidence>
<reference evidence="10 11" key="1">
    <citation type="journal article" date="2012" name="J. Bacteriol.">
        <title>Genome Sequence of Fibrella aestuarina BUZ 2T, a Filamentous Marine Bacterium.</title>
        <authorList>
            <person name="Filippini M."/>
            <person name="Qi W."/>
            <person name="Blom J."/>
            <person name="Goesmann A."/>
            <person name="Smits T.H."/>
            <person name="Bagheri H.C."/>
        </authorList>
    </citation>
    <scope>NUCLEOTIDE SEQUENCE [LARGE SCALE GENOMIC DNA]</scope>
    <source>
        <strain evidence="11">BUZ 2T</strain>
    </source>
</reference>
<keyword evidence="1" id="KW-1003">Cell membrane</keyword>
<keyword evidence="11" id="KW-1185">Reference proteome</keyword>
<dbReference type="EMBL" id="HE796683">
    <property type="protein sequence ID" value="CCG98825.1"/>
    <property type="molecule type" value="Genomic_DNA"/>
</dbReference>
<dbReference type="InterPro" id="IPR029044">
    <property type="entry name" value="Nucleotide-diphossugar_trans"/>
</dbReference>
<dbReference type="Gene3D" id="3.90.550.10">
    <property type="entry name" value="Spore Coat Polysaccharide Biosynthesis Protein SpsA, Chain A"/>
    <property type="match status" value="1"/>
</dbReference>
<dbReference type="GO" id="GO:0004582">
    <property type="term" value="F:dolichyl-phosphate beta-D-mannosyltransferase activity"/>
    <property type="evidence" value="ECO:0007669"/>
    <property type="project" value="UniProtKB-EC"/>
</dbReference>
<evidence type="ECO:0000256" key="8">
    <source>
        <dbReference type="SAM" id="Phobius"/>
    </source>
</evidence>
<dbReference type="AlphaFoldDB" id="I0K3X2"/>
<evidence type="ECO:0000256" key="7">
    <source>
        <dbReference type="ARBA" id="ARBA00023136"/>
    </source>
</evidence>
<evidence type="ECO:0000313" key="11">
    <source>
        <dbReference type="Proteomes" id="UP000011058"/>
    </source>
</evidence>
<proteinExistence type="predicted"/>
<feature type="domain" description="Glycosyltransferase 2-like" evidence="9">
    <location>
        <begin position="13"/>
        <end position="170"/>
    </location>
</feature>
<keyword evidence="6 8" id="KW-1133">Transmembrane helix</keyword>
<evidence type="ECO:0000259" key="9">
    <source>
        <dbReference type="Pfam" id="PF00535"/>
    </source>
</evidence>
<dbReference type="SUPFAM" id="SSF53448">
    <property type="entry name" value="Nucleotide-diphospho-sugar transferases"/>
    <property type="match status" value="1"/>
</dbReference>
<feature type="transmembrane region" description="Helical" evidence="8">
    <location>
        <begin position="266"/>
        <end position="289"/>
    </location>
</feature>
<dbReference type="PATRIC" id="fig|1166018.3.peg.2530"/>
<evidence type="ECO:0000256" key="1">
    <source>
        <dbReference type="ARBA" id="ARBA00022475"/>
    </source>
</evidence>
<keyword evidence="7 8" id="KW-0472">Membrane</keyword>
<evidence type="ECO:0000256" key="4">
    <source>
        <dbReference type="ARBA" id="ARBA00022692"/>
    </source>
</evidence>
<dbReference type="eggNOG" id="COG0463">
    <property type="taxonomic scope" value="Bacteria"/>
</dbReference>
<dbReference type="PANTHER" id="PTHR48090">
    <property type="entry name" value="UNDECAPRENYL-PHOSPHATE 4-DEOXY-4-FORMAMIDO-L-ARABINOSE TRANSFERASE-RELATED"/>
    <property type="match status" value="1"/>
</dbReference>
<dbReference type="HOGENOM" id="CLU_033536_0_0_10"/>
<evidence type="ECO:0000313" key="10">
    <source>
        <dbReference type="EMBL" id="CCG98825.1"/>
    </source>
</evidence>
<evidence type="ECO:0000256" key="3">
    <source>
        <dbReference type="ARBA" id="ARBA00022679"/>
    </source>
</evidence>
<gene>
    <name evidence="10" type="ORF">FAES_0814</name>
</gene>
<dbReference type="STRING" id="1166018.FAES_0814"/>
<sequence>MTATLATEPVQVSVVICAYNEQDAILPLLDAVRHALADMIYELIVVDDGSTDQTLTRLRQQGGAPLTIVELSRNTGQSAAMAAGLSIATGAFVATLDGDGQNDPADIPQLLRVAQSTGADLVAGIRAKRQDGWLLRRLPSQLANRLIRRLTGIDHSDFGCTLKLFTHDLVQRLPLYGDKHRFIPALAKAEGARMVSVPVMHHPRLTGQSHYGLGRIPRVLADLVFMTYLIHYQNRPMHAAMRVLGTCLGVAGLGTLLVGFGYVGTWLIGAALFGLLASLLLAVGIGADLQLYRRYQSRTAQPFVIRRIYRKTPVPL</sequence>
<evidence type="ECO:0000256" key="2">
    <source>
        <dbReference type="ARBA" id="ARBA00022676"/>
    </source>
</evidence>